<organism evidence="1 2">
    <name type="scientific">Usitatibacter rugosus</name>
    <dbReference type="NCBI Taxonomy" id="2732067"/>
    <lineage>
        <taxon>Bacteria</taxon>
        <taxon>Pseudomonadati</taxon>
        <taxon>Pseudomonadota</taxon>
        <taxon>Betaproteobacteria</taxon>
        <taxon>Nitrosomonadales</taxon>
        <taxon>Usitatibacteraceae</taxon>
        <taxon>Usitatibacter</taxon>
    </lineage>
</organism>
<proteinExistence type="predicted"/>
<dbReference type="Proteomes" id="UP000501534">
    <property type="component" value="Chromosome"/>
</dbReference>
<evidence type="ECO:0000313" key="2">
    <source>
        <dbReference type="Proteomes" id="UP000501534"/>
    </source>
</evidence>
<dbReference type="EMBL" id="CP053069">
    <property type="protein sequence ID" value="QJR09509.1"/>
    <property type="molecule type" value="Genomic_DNA"/>
</dbReference>
<evidence type="ECO:0000313" key="1">
    <source>
        <dbReference type="EMBL" id="QJR09509.1"/>
    </source>
</evidence>
<protein>
    <recommendedName>
        <fullName evidence="3">Peptidase M4</fullName>
    </recommendedName>
</protein>
<accession>A0A6M4GQ88</accession>
<keyword evidence="2" id="KW-1185">Reference proteome</keyword>
<gene>
    <name evidence="1" type="ORF">DSM104443_00553</name>
</gene>
<dbReference type="SUPFAM" id="SSF55486">
    <property type="entry name" value="Metalloproteases ('zincins'), catalytic domain"/>
    <property type="match status" value="1"/>
</dbReference>
<reference evidence="1 2" key="1">
    <citation type="submission" date="2020-04" db="EMBL/GenBank/DDBJ databases">
        <title>Usitatibacter rugosus gen. nov., sp. nov. and Usitatibacter palustris sp. nov., novel members of Usitatibacteraceae fam. nov. within the order Nitrosomonadales isolated from soil.</title>
        <authorList>
            <person name="Huber K.J."/>
            <person name="Neumann-Schaal M."/>
            <person name="Geppert A."/>
            <person name="Luckner M."/>
            <person name="Wanner G."/>
            <person name="Overmann J."/>
        </authorList>
    </citation>
    <scope>NUCLEOTIDE SEQUENCE [LARGE SCALE GENOMIC DNA]</scope>
    <source>
        <strain evidence="1 2">0125_3</strain>
    </source>
</reference>
<sequence>MANRKPANRNVVQVAWSGPAKAPRHMASQPQQPTHRALRGYAFDPSLATSLDTAVVSEITYRVPWEKLERGPIGEYVEVVDYDPASQCFYAPVDLDHPFVLAEDGYGPSEGNPQFHQQMVYAVAMTTIDHFERALGRKAFWADRFEKGTHLSDDEQFVRRLRIYPHAMRMANAYYSRGKFSILCGYFPATEDRSTGQFPRGMVFTCLSHDIVAHETTHALLDGFHEYFLEATNPDVLAFHEAFADLVALFQHFTFPEIIAHQIAKTRGNLESDNLLAQLAAQFGLARGTHGALRDAIGRFDADKKWVRHVPDPTELDDTLEVHERGAILVAAIFDAFLAIYKGRTRDLVRLASGGTGVLQQGDLHPDLVNRLADEAAMAASHVLNMCIRALDYCPPVDLTFGEYLRALVTADMDLYPEDQRGYRVAFIEAFRRRGIYPEDIRTLSEDSLRWARPGEDPEREPGEVEGMLARFINDIKLRTHVDKLRYLKTRKEIWKETRQIRIDLHNFIQNAVVKAELLQRLTGLALAEYQAPEGVRVRRNGMPVFSVRSLREARRAREDGRALNQVFVTILQTETMEHEGQSHTIRCGSTLVIDLDESKVTYVIGKGLHDKARLLRNIKFKEAMENSPLAVTYYGEGKEPFAALHNISA</sequence>
<dbReference type="AlphaFoldDB" id="A0A6M4GQ88"/>
<dbReference type="RefSeq" id="WP_171089271.1">
    <property type="nucleotide sequence ID" value="NZ_CP053069.1"/>
</dbReference>
<evidence type="ECO:0008006" key="3">
    <source>
        <dbReference type="Google" id="ProtNLM"/>
    </source>
</evidence>
<dbReference type="CDD" id="cd09598">
    <property type="entry name" value="M4_like"/>
    <property type="match status" value="1"/>
</dbReference>
<dbReference type="KEGG" id="uru:DSM104443_00553"/>
<name>A0A6M4GQ88_9PROT</name>